<keyword evidence="1" id="KW-1133">Transmembrane helix</keyword>
<accession>A0A1I4F8C6</accession>
<gene>
    <name evidence="2" type="ORF">SAMN05216275_15910</name>
</gene>
<name>A0A1I4F8C6_9ACTN</name>
<proteinExistence type="predicted"/>
<feature type="transmembrane region" description="Helical" evidence="1">
    <location>
        <begin position="70"/>
        <end position="89"/>
    </location>
</feature>
<protein>
    <submittedName>
        <fullName evidence="2">Uncharacterized protein</fullName>
    </submittedName>
</protein>
<reference evidence="3" key="1">
    <citation type="submission" date="2016-10" db="EMBL/GenBank/DDBJ databases">
        <authorList>
            <person name="Varghese N."/>
            <person name="Submissions S."/>
        </authorList>
    </citation>
    <scope>NUCLEOTIDE SEQUENCE [LARGE SCALE GENOMIC DNA]</scope>
    <source>
        <strain evidence="3">CGMCC 4.2126</strain>
    </source>
</reference>
<sequence>MVRSSSSDDELRAAVAARRELGPEYEDSLVEGFLEKMDQEIDRRVDDRIAARSRKDAPAVRPSVDAGQRLALSIASIFFGVGATAGIAASTDNGILVILILWLGIVGVNVSFALGRRR</sequence>
<evidence type="ECO:0000313" key="3">
    <source>
        <dbReference type="Proteomes" id="UP000199111"/>
    </source>
</evidence>
<organism evidence="2 3">
    <name type="scientific">Streptosporangium canum</name>
    <dbReference type="NCBI Taxonomy" id="324952"/>
    <lineage>
        <taxon>Bacteria</taxon>
        <taxon>Bacillati</taxon>
        <taxon>Actinomycetota</taxon>
        <taxon>Actinomycetes</taxon>
        <taxon>Streptosporangiales</taxon>
        <taxon>Streptosporangiaceae</taxon>
        <taxon>Streptosporangium</taxon>
    </lineage>
</organism>
<evidence type="ECO:0000313" key="2">
    <source>
        <dbReference type="EMBL" id="SFL14232.1"/>
    </source>
</evidence>
<dbReference type="RefSeq" id="WP_093892156.1">
    <property type="nucleotide sequence ID" value="NZ_FOQY01000059.1"/>
</dbReference>
<dbReference type="Proteomes" id="UP000199111">
    <property type="component" value="Unassembled WGS sequence"/>
</dbReference>
<dbReference type="GeneID" id="96303667"/>
<dbReference type="AlphaFoldDB" id="A0A1I4F8C6"/>
<keyword evidence="1" id="KW-0472">Membrane</keyword>
<feature type="transmembrane region" description="Helical" evidence="1">
    <location>
        <begin position="95"/>
        <end position="115"/>
    </location>
</feature>
<dbReference type="EMBL" id="FOQY01000059">
    <property type="protein sequence ID" value="SFL14232.1"/>
    <property type="molecule type" value="Genomic_DNA"/>
</dbReference>
<keyword evidence="1" id="KW-0812">Transmembrane</keyword>
<keyword evidence="3" id="KW-1185">Reference proteome</keyword>
<evidence type="ECO:0000256" key="1">
    <source>
        <dbReference type="SAM" id="Phobius"/>
    </source>
</evidence>